<proteinExistence type="predicted"/>
<gene>
    <name evidence="1" type="ORF">UFOVP828_86</name>
</gene>
<reference evidence="1" key="1">
    <citation type="submission" date="2020-04" db="EMBL/GenBank/DDBJ databases">
        <authorList>
            <person name="Chiriac C."/>
            <person name="Salcher M."/>
            <person name="Ghai R."/>
            <person name="Kavagutti S V."/>
        </authorList>
    </citation>
    <scope>NUCLEOTIDE SEQUENCE</scope>
</reference>
<accession>A0A6J5P607</accession>
<evidence type="ECO:0000313" key="1">
    <source>
        <dbReference type="EMBL" id="CAB4164718.1"/>
    </source>
</evidence>
<organism evidence="1">
    <name type="scientific">uncultured Caudovirales phage</name>
    <dbReference type="NCBI Taxonomy" id="2100421"/>
    <lineage>
        <taxon>Viruses</taxon>
        <taxon>Duplodnaviria</taxon>
        <taxon>Heunggongvirae</taxon>
        <taxon>Uroviricota</taxon>
        <taxon>Caudoviricetes</taxon>
        <taxon>Peduoviridae</taxon>
        <taxon>Maltschvirus</taxon>
        <taxon>Maltschvirus maltsch</taxon>
    </lineage>
</organism>
<protein>
    <submittedName>
        <fullName evidence="1">Uncharacterized protein</fullName>
    </submittedName>
</protein>
<sequence>MKKATKPKARMYKIGDWYTSNKAGIVGQIEKITEIRPDLTRVAIRTPFNEYRLLTVKVTA</sequence>
<dbReference type="EMBL" id="LR796766">
    <property type="protein sequence ID" value="CAB4164718.1"/>
    <property type="molecule type" value="Genomic_DNA"/>
</dbReference>
<name>A0A6J5P607_9CAUD</name>